<evidence type="ECO:0000313" key="2">
    <source>
        <dbReference type="EMBL" id="KAG5463219.1"/>
    </source>
</evidence>
<sequence>MTSTSVFDENLGERRLRRLVQETLRRVNDGRFLERKREPNIGCRRPQPFRDRPRSARRGQPISPVTSDYQNQERAPALIRQ</sequence>
<protein>
    <submittedName>
        <fullName evidence="2">Uncharacterized protein</fullName>
    </submittedName>
</protein>
<evidence type="ECO:0000313" key="3">
    <source>
        <dbReference type="Proteomes" id="UP000673691"/>
    </source>
</evidence>
<gene>
    <name evidence="2" type="ORF">BJ554DRAFT_929</name>
</gene>
<organism evidence="2 3">
    <name type="scientific">Olpidium bornovanus</name>
    <dbReference type="NCBI Taxonomy" id="278681"/>
    <lineage>
        <taxon>Eukaryota</taxon>
        <taxon>Fungi</taxon>
        <taxon>Fungi incertae sedis</taxon>
        <taxon>Olpidiomycota</taxon>
        <taxon>Olpidiomycotina</taxon>
        <taxon>Olpidiomycetes</taxon>
        <taxon>Olpidiales</taxon>
        <taxon>Olpidiaceae</taxon>
        <taxon>Olpidium</taxon>
    </lineage>
</organism>
<dbReference type="Proteomes" id="UP000673691">
    <property type="component" value="Unassembled WGS sequence"/>
</dbReference>
<proteinExistence type="predicted"/>
<evidence type="ECO:0000256" key="1">
    <source>
        <dbReference type="SAM" id="MobiDB-lite"/>
    </source>
</evidence>
<name>A0A8H8A1E2_9FUNG</name>
<keyword evidence="3" id="KW-1185">Reference proteome</keyword>
<accession>A0A8H8A1E2</accession>
<reference evidence="2 3" key="1">
    <citation type="journal article" name="Sci. Rep.">
        <title>Genome-scale phylogenetic analyses confirm Olpidium as the closest living zoosporic fungus to the non-flagellated, terrestrial fungi.</title>
        <authorList>
            <person name="Chang Y."/>
            <person name="Rochon D."/>
            <person name="Sekimoto S."/>
            <person name="Wang Y."/>
            <person name="Chovatia M."/>
            <person name="Sandor L."/>
            <person name="Salamov A."/>
            <person name="Grigoriev I.V."/>
            <person name="Stajich J.E."/>
            <person name="Spatafora J.W."/>
        </authorList>
    </citation>
    <scope>NUCLEOTIDE SEQUENCE [LARGE SCALE GENOMIC DNA]</scope>
    <source>
        <strain evidence="2">S191</strain>
    </source>
</reference>
<comment type="caution">
    <text evidence="2">The sequence shown here is derived from an EMBL/GenBank/DDBJ whole genome shotgun (WGS) entry which is preliminary data.</text>
</comment>
<feature type="region of interest" description="Disordered" evidence="1">
    <location>
        <begin position="36"/>
        <end position="81"/>
    </location>
</feature>
<dbReference type="AlphaFoldDB" id="A0A8H8A1E2"/>
<dbReference type="EMBL" id="JAEFCI010000957">
    <property type="protein sequence ID" value="KAG5463219.1"/>
    <property type="molecule type" value="Genomic_DNA"/>
</dbReference>
<feature type="compositionally biased region" description="Polar residues" evidence="1">
    <location>
        <begin position="63"/>
        <end position="73"/>
    </location>
</feature>